<gene>
    <name evidence="4" type="ORF">DVS28_a4746</name>
</gene>
<dbReference type="Gene3D" id="3.30.360.10">
    <property type="entry name" value="Dihydrodipicolinate Reductase, domain 2"/>
    <property type="match status" value="1"/>
</dbReference>
<evidence type="ECO:0000313" key="5">
    <source>
        <dbReference type="Proteomes" id="UP000264006"/>
    </source>
</evidence>
<evidence type="ECO:0000259" key="2">
    <source>
        <dbReference type="Pfam" id="PF01408"/>
    </source>
</evidence>
<dbReference type="PANTHER" id="PTHR43818">
    <property type="entry name" value="BCDNA.GH03377"/>
    <property type="match status" value="1"/>
</dbReference>
<dbReference type="Pfam" id="PF22725">
    <property type="entry name" value="GFO_IDH_MocA_C3"/>
    <property type="match status" value="1"/>
</dbReference>
<protein>
    <submittedName>
        <fullName evidence="4">Oxidoreductase</fullName>
    </submittedName>
</protein>
<dbReference type="InterPro" id="IPR000683">
    <property type="entry name" value="Gfo/Idh/MocA-like_OxRdtase_N"/>
</dbReference>
<dbReference type="AlphaFoldDB" id="A0A346Y4L0"/>
<dbReference type="Proteomes" id="UP000264006">
    <property type="component" value="Chromosome"/>
</dbReference>
<reference evidence="4 5" key="1">
    <citation type="submission" date="2018-09" db="EMBL/GenBank/DDBJ databases">
        <title>Complete genome sequence of Euzebya sp. DY32-46 isolated from seawater of Pacific Ocean.</title>
        <authorList>
            <person name="Xu L."/>
            <person name="Wu Y.-H."/>
            <person name="Xu X.-W."/>
        </authorList>
    </citation>
    <scope>NUCLEOTIDE SEQUENCE [LARGE SCALE GENOMIC DNA]</scope>
    <source>
        <strain evidence="4 5">DY32-46</strain>
    </source>
</reference>
<keyword evidence="5" id="KW-1185">Reference proteome</keyword>
<sequence>MAAASPGERLNVAMIGYSFMGRAHAQAWSTVGRHFDLPVQPHMKVVVGRSAEKVEEARAKLGFEEAATDWREVVARDDIDIVDICTPGSSHHEIAIAALEAGKHVLCEKPLANTVEEAQAMADAAEKARVNGVRSMVAFNYRRVPALAHAKQLIEQGVIGDIRHVRAVYLQDWIVDPEFPLVWRLQADLAGSGALGDIGAHIIDLAQHLTGATVEELTGHTHTFVTERPLAEGSDGLSATGSGGTGPVTVDDAALVIARMSDGALATFEASRFATGRKNGLRIELNGSKGSIAFDLERLNELELFTADGTPATEGFRRILVTEGDQPYMEAWWPPGHIIGWEHSFVHEVRDLLVAIAEGKDPQPGFAEGLQVQQVLDAVQSASDQRGWVTVPE</sequence>
<proteinExistence type="predicted"/>
<dbReference type="EMBL" id="CP031165">
    <property type="protein sequence ID" value="AXV09407.1"/>
    <property type="molecule type" value="Genomic_DNA"/>
</dbReference>
<dbReference type="Pfam" id="PF01408">
    <property type="entry name" value="GFO_IDH_MocA"/>
    <property type="match status" value="1"/>
</dbReference>
<dbReference type="InterPro" id="IPR055170">
    <property type="entry name" value="GFO_IDH_MocA-like_dom"/>
</dbReference>
<evidence type="ECO:0000256" key="1">
    <source>
        <dbReference type="ARBA" id="ARBA00023002"/>
    </source>
</evidence>
<dbReference type="InterPro" id="IPR036291">
    <property type="entry name" value="NAD(P)-bd_dom_sf"/>
</dbReference>
<feature type="domain" description="Gfo/Idh/MocA-like oxidoreductase N-terminal" evidence="2">
    <location>
        <begin position="10"/>
        <end position="130"/>
    </location>
</feature>
<name>A0A346Y4L0_9ACTN</name>
<dbReference type="KEGG" id="euz:DVS28_a4746"/>
<feature type="domain" description="GFO/IDH/MocA-like oxidoreductase" evidence="3">
    <location>
        <begin position="148"/>
        <end position="292"/>
    </location>
</feature>
<organism evidence="4 5">
    <name type="scientific">Euzebya pacifica</name>
    <dbReference type="NCBI Taxonomy" id="1608957"/>
    <lineage>
        <taxon>Bacteria</taxon>
        <taxon>Bacillati</taxon>
        <taxon>Actinomycetota</taxon>
        <taxon>Nitriliruptoria</taxon>
        <taxon>Euzebyales</taxon>
    </lineage>
</organism>
<dbReference type="SUPFAM" id="SSF55347">
    <property type="entry name" value="Glyceraldehyde-3-phosphate dehydrogenase-like, C-terminal domain"/>
    <property type="match status" value="1"/>
</dbReference>
<accession>A0A346Y4L0</accession>
<dbReference type="InterPro" id="IPR050463">
    <property type="entry name" value="Gfo/Idh/MocA_oxidrdct_glycsds"/>
</dbReference>
<dbReference type="RefSeq" id="WP_216826247.1">
    <property type="nucleotide sequence ID" value="NZ_CP031165.1"/>
</dbReference>
<dbReference type="Gene3D" id="3.40.50.720">
    <property type="entry name" value="NAD(P)-binding Rossmann-like Domain"/>
    <property type="match status" value="1"/>
</dbReference>
<evidence type="ECO:0000259" key="3">
    <source>
        <dbReference type="Pfam" id="PF22725"/>
    </source>
</evidence>
<dbReference type="GO" id="GO:0016491">
    <property type="term" value="F:oxidoreductase activity"/>
    <property type="evidence" value="ECO:0007669"/>
    <property type="project" value="UniProtKB-KW"/>
</dbReference>
<evidence type="ECO:0000313" key="4">
    <source>
        <dbReference type="EMBL" id="AXV09407.1"/>
    </source>
</evidence>
<keyword evidence="1" id="KW-0560">Oxidoreductase</keyword>
<dbReference type="SUPFAM" id="SSF51735">
    <property type="entry name" value="NAD(P)-binding Rossmann-fold domains"/>
    <property type="match status" value="1"/>
</dbReference>
<dbReference type="PANTHER" id="PTHR43818:SF11">
    <property type="entry name" value="BCDNA.GH03377"/>
    <property type="match status" value="1"/>
</dbReference>
<dbReference type="GO" id="GO:0000166">
    <property type="term" value="F:nucleotide binding"/>
    <property type="evidence" value="ECO:0007669"/>
    <property type="project" value="InterPro"/>
</dbReference>